<dbReference type="AlphaFoldDB" id="A0A8X7WNT7"/>
<reference evidence="1 2" key="1">
    <citation type="submission" date="2020-02" db="EMBL/GenBank/DDBJ databases">
        <authorList>
            <person name="Ma Q."/>
            <person name="Huang Y."/>
            <person name="Song X."/>
            <person name="Pei D."/>
        </authorList>
    </citation>
    <scope>NUCLEOTIDE SEQUENCE [LARGE SCALE GENOMIC DNA]</scope>
    <source>
        <strain evidence="1">Sxm20200214</strain>
        <tissue evidence="1">Leaf</tissue>
    </source>
</reference>
<evidence type="ECO:0000313" key="1">
    <source>
        <dbReference type="EMBL" id="KAG2332615.1"/>
    </source>
</evidence>
<sequence>MGTEGSAAATAALMAVMRNLAMALVDEQQPLFSFSEILHHLRKREDVVAEVVEFEAQRLERDSFTYQAVKNGYNPMVGDQLVPELWRTIDGRFLLHDELVVFD</sequence>
<name>A0A8X7WNT7_BRACI</name>
<keyword evidence="2" id="KW-1185">Reference proteome</keyword>
<comment type="caution">
    <text evidence="1">The sequence shown here is derived from an EMBL/GenBank/DDBJ whole genome shotgun (WGS) entry which is preliminary data.</text>
</comment>
<proteinExistence type="predicted"/>
<protein>
    <submittedName>
        <fullName evidence="1">Uncharacterized protein</fullName>
    </submittedName>
</protein>
<accession>A0A8X7WNT7</accession>
<dbReference type="Proteomes" id="UP000886595">
    <property type="component" value="Unassembled WGS sequence"/>
</dbReference>
<evidence type="ECO:0000313" key="2">
    <source>
        <dbReference type="Proteomes" id="UP000886595"/>
    </source>
</evidence>
<organism evidence="1 2">
    <name type="scientific">Brassica carinata</name>
    <name type="common">Ethiopian mustard</name>
    <name type="synonym">Abyssinian cabbage</name>
    <dbReference type="NCBI Taxonomy" id="52824"/>
    <lineage>
        <taxon>Eukaryota</taxon>
        <taxon>Viridiplantae</taxon>
        <taxon>Streptophyta</taxon>
        <taxon>Embryophyta</taxon>
        <taxon>Tracheophyta</taxon>
        <taxon>Spermatophyta</taxon>
        <taxon>Magnoliopsida</taxon>
        <taxon>eudicotyledons</taxon>
        <taxon>Gunneridae</taxon>
        <taxon>Pentapetalae</taxon>
        <taxon>rosids</taxon>
        <taxon>malvids</taxon>
        <taxon>Brassicales</taxon>
        <taxon>Brassicaceae</taxon>
        <taxon>Brassiceae</taxon>
        <taxon>Brassica</taxon>
    </lineage>
</organism>
<gene>
    <name evidence="1" type="ORF">Bca52824_003795</name>
</gene>
<dbReference type="EMBL" id="JAAMPC010000001">
    <property type="protein sequence ID" value="KAG2332615.1"/>
    <property type="molecule type" value="Genomic_DNA"/>
</dbReference>